<reference evidence="3 4" key="1">
    <citation type="submission" date="2014-04" db="EMBL/GenBank/DDBJ databases">
        <title>Evolutionary Origins and Diversification of the Mycorrhizal Mutualists.</title>
        <authorList>
            <consortium name="DOE Joint Genome Institute"/>
            <consortium name="Mycorrhizal Genomics Consortium"/>
            <person name="Kohler A."/>
            <person name="Kuo A."/>
            <person name="Nagy L.G."/>
            <person name="Floudas D."/>
            <person name="Copeland A."/>
            <person name="Barry K.W."/>
            <person name="Cichocki N."/>
            <person name="Veneault-Fourrey C."/>
            <person name="LaButti K."/>
            <person name="Lindquist E.A."/>
            <person name="Lipzen A."/>
            <person name="Lundell T."/>
            <person name="Morin E."/>
            <person name="Murat C."/>
            <person name="Riley R."/>
            <person name="Ohm R."/>
            <person name="Sun H."/>
            <person name="Tunlid A."/>
            <person name="Henrissat B."/>
            <person name="Grigoriev I.V."/>
            <person name="Hibbett D.S."/>
            <person name="Martin F."/>
        </authorList>
    </citation>
    <scope>NUCLEOTIDE SEQUENCE [LARGE SCALE GENOMIC DNA]</scope>
    <source>
        <strain evidence="3 4">Koide BX008</strain>
    </source>
</reference>
<keyword evidence="1" id="KW-0175">Coiled coil</keyword>
<evidence type="ECO:0000256" key="2">
    <source>
        <dbReference type="SAM" id="MobiDB-lite"/>
    </source>
</evidence>
<evidence type="ECO:0000256" key="1">
    <source>
        <dbReference type="SAM" id="Coils"/>
    </source>
</evidence>
<dbReference type="STRING" id="946122.A0A0C2WHD4"/>
<evidence type="ECO:0000313" key="4">
    <source>
        <dbReference type="Proteomes" id="UP000054549"/>
    </source>
</evidence>
<feature type="compositionally biased region" description="Low complexity" evidence="2">
    <location>
        <begin position="369"/>
        <end position="386"/>
    </location>
</feature>
<dbReference type="EMBL" id="KN818509">
    <property type="protein sequence ID" value="KIL55498.1"/>
    <property type="molecule type" value="Genomic_DNA"/>
</dbReference>
<dbReference type="HOGENOM" id="CLU_562531_0_0_1"/>
<feature type="region of interest" description="Disordered" evidence="2">
    <location>
        <begin position="87"/>
        <end position="186"/>
    </location>
</feature>
<sequence>MDLANLAINATPPGIPFAEDEYLFADTDLKLPSSHGNNTPITPVRIHQPVLQANVKPQQQPPPYGYIFPPATPHPIAQAFGPYYSLPTTPNQFQQSPHHPGYFQVPQHSQHGQLEVVPPTRTATPPPSPLPNISKRNLSLSPQKPKKRTRGGGPGSRGGHRGRGGQGATRGSANVKNSDPVKETEDQSVFSVEIIEDDEVFANTRWTDDERTTLFEYYLGPESDEVFDKLKNNAIYAHKKASKVLFGRKYSQEAIRGQYTRAYDTFAYILALEGFTGGGGDGDEDSNDDEDPTEKKITLARSRGIALGALTSKTYHKWQSHGWYDLFANRMGKSSKVTRSVVRNSCAPLSDAEPTVGNSESSDNEESSRSGSKAGSPISKPQSSKLKSSKHAKASKSLKLKAGSRKVSEPKHVGAKGFKEESRGSVSALDRLVELKANIEEMKIKRMGSQQAAEAAQRKFEIAKQVMEMDNVSDEVKAKANELLLQLMS</sequence>
<dbReference type="Proteomes" id="UP000054549">
    <property type="component" value="Unassembled WGS sequence"/>
</dbReference>
<dbReference type="InParanoid" id="A0A0C2WHD4"/>
<feature type="compositionally biased region" description="Basic residues" evidence="2">
    <location>
        <begin position="387"/>
        <end position="404"/>
    </location>
</feature>
<keyword evidence="4" id="KW-1185">Reference proteome</keyword>
<feature type="compositionally biased region" description="Polar residues" evidence="2">
    <location>
        <begin position="87"/>
        <end position="97"/>
    </location>
</feature>
<dbReference type="OrthoDB" id="2685034at2759"/>
<organism evidence="3 4">
    <name type="scientific">Amanita muscaria (strain Koide BX008)</name>
    <dbReference type="NCBI Taxonomy" id="946122"/>
    <lineage>
        <taxon>Eukaryota</taxon>
        <taxon>Fungi</taxon>
        <taxon>Dikarya</taxon>
        <taxon>Basidiomycota</taxon>
        <taxon>Agaricomycotina</taxon>
        <taxon>Agaricomycetes</taxon>
        <taxon>Agaricomycetidae</taxon>
        <taxon>Agaricales</taxon>
        <taxon>Pluteineae</taxon>
        <taxon>Amanitaceae</taxon>
        <taxon>Amanita</taxon>
    </lineage>
</organism>
<dbReference type="AlphaFoldDB" id="A0A0C2WHD4"/>
<name>A0A0C2WHD4_AMAMK</name>
<feature type="coiled-coil region" evidence="1">
    <location>
        <begin position="425"/>
        <end position="459"/>
    </location>
</feature>
<proteinExistence type="predicted"/>
<gene>
    <name evidence="3" type="ORF">M378DRAFT_17904</name>
</gene>
<evidence type="ECO:0000313" key="3">
    <source>
        <dbReference type="EMBL" id="KIL55498.1"/>
    </source>
</evidence>
<feature type="compositionally biased region" description="Basic and acidic residues" evidence="2">
    <location>
        <begin position="406"/>
        <end position="422"/>
    </location>
</feature>
<accession>A0A0C2WHD4</accession>
<feature type="region of interest" description="Disordered" evidence="2">
    <location>
        <begin position="346"/>
        <end position="422"/>
    </location>
</feature>
<protein>
    <submittedName>
        <fullName evidence="3">Uncharacterized protein</fullName>
    </submittedName>
</protein>